<dbReference type="Proteomes" id="UP000262832">
    <property type="component" value="Chromosome II"/>
</dbReference>
<dbReference type="PANTHER" id="PTHR30349">
    <property type="entry name" value="PHAGE INTEGRASE-RELATED"/>
    <property type="match status" value="1"/>
</dbReference>
<dbReference type="InterPro" id="IPR002104">
    <property type="entry name" value="Integrase_catalytic"/>
</dbReference>
<dbReference type="InterPro" id="IPR022000">
    <property type="entry name" value="Min27-like_integrase_DNA_bind"/>
</dbReference>
<dbReference type="Pfam" id="PF00589">
    <property type="entry name" value="Phage_integrase"/>
    <property type="match status" value="1"/>
</dbReference>
<keyword evidence="3" id="KW-0233">DNA recombination</keyword>
<dbReference type="PROSITE" id="PS51900">
    <property type="entry name" value="CB"/>
    <property type="match status" value="1"/>
</dbReference>
<dbReference type="EMBL" id="CP032094">
    <property type="protein sequence ID" value="AXY02699.1"/>
    <property type="molecule type" value="Genomic_DNA"/>
</dbReference>
<organism evidence="7 8">
    <name type="scientific">Vibrio alfacsensis</name>
    <dbReference type="NCBI Taxonomy" id="1074311"/>
    <lineage>
        <taxon>Bacteria</taxon>
        <taxon>Pseudomonadati</taxon>
        <taxon>Pseudomonadota</taxon>
        <taxon>Gammaproteobacteria</taxon>
        <taxon>Vibrionales</taxon>
        <taxon>Vibrionaceae</taxon>
        <taxon>Vibrio</taxon>
    </lineage>
</organism>
<evidence type="ECO:0000259" key="5">
    <source>
        <dbReference type="PROSITE" id="PS51898"/>
    </source>
</evidence>
<dbReference type="InterPro" id="IPR011010">
    <property type="entry name" value="DNA_brk_join_enz"/>
</dbReference>
<proteinExistence type="predicted"/>
<sequence length="417" mass="47626">MAPQSLKNKKLPPGVEIHGGYLRIGFNFRNKRYKESLGLEANKQNIKYAAGLRATIVHEIKLGTFEYGKHFPNSKHAAGTATKITLKKAISEHLEEKTLVNYRSSVTRKEIALRGFCEFHGPNRLTESIDIRSLKQYQKDLVKGLSGTTVNNHITSVNHFLSWLHEMGYTEVDLSKTLKKVKENKRVATPYSLDEIEKALAVCNVLQHKNLIVLAVHTGLRTGEIAALAWEDVDLENNTLLIRRSAYPDRGFKGTKSDKSRVVDLMPPAVEALKLQIALTLNEQFPAKDYQVELPDYTFETQSLRFVFNPKAVRSQKGSDHNYYGHRAIHRIWQSACKKAQIEYREPYQLRHTYASWLITYSNINLSYLAAQMGHADVTMIAKIYGKWLKQANKHESERAWKELESAKERAKTTSDK</sequence>
<accession>A0ABN5PHL0</accession>
<dbReference type="Gene3D" id="1.10.443.10">
    <property type="entry name" value="Intergrase catalytic core"/>
    <property type="match status" value="1"/>
</dbReference>
<evidence type="ECO:0000313" key="8">
    <source>
        <dbReference type="Proteomes" id="UP000262832"/>
    </source>
</evidence>
<dbReference type="PROSITE" id="PS51898">
    <property type="entry name" value="TYR_RECOMBINASE"/>
    <property type="match status" value="1"/>
</dbReference>
<gene>
    <name evidence="7" type="ORF">D1115_16935</name>
</gene>
<evidence type="ECO:0000256" key="2">
    <source>
        <dbReference type="ARBA" id="ARBA00023125"/>
    </source>
</evidence>
<dbReference type="InterPro" id="IPR050090">
    <property type="entry name" value="Tyrosine_recombinase_XerCD"/>
</dbReference>
<protein>
    <submittedName>
        <fullName evidence="7">DUF3596 domain-containing protein</fullName>
    </submittedName>
</protein>
<evidence type="ECO:0000313" key="7">
    <source>
        <dbReference type="EMBL" id="AXY02699.1"/>
    </source>
</evidence>
<dbReference type="RefSeq" id="WP_128812613.1">
    <property type="nucleotide sequence ID" value="NZ_CP032094.1"/>
</dbReference>
<dbReference type="InterPro" id="IPR010998">
    <property type="entry name" value="Integrase_recombinase_N"/>
</dbReference>
<name>A0ABN5PHL0_9VIBR</name>
<keyword evidence="8" id="KW-1185">Reference proteome</keyword>
<reference evidence="7 8" key="1">
    <citation type="submission" date="2018-08" db="EMBL/GenBank/DDBJ databases">
        <title>Genomic taxonomy of the Vibrionaceae family.</title>
        <authorList>
            <person name="Gomez-Gil B."/>
            <person name="Tanaka M."/>
            <person name="Sawabe T."/>
            <person name="Enciso-Ibarra K."/>
        </authorList>
    </citation>
    <scope>NUCLEOTIDE SEQUENCE [LARGE SCALE GENOMIC DNA]</scope>
    <source>
        <strain evidence="7 8">CAIM 1831</strain>
    </source>
</reference>
<dbReference type="CDD" id="cd01189">
    <property type="entry name" value="INT_ICEBs1_C_like"/>
    <property type="match status" value="1"/>
</dbReference>
<feature type="domain" description="Tyr recombinase" evidence="5">
    <location>
        <begin position="186"/>
        <end position="398"/>
    </location>
</feature>
<dbReference type="Gene3D" id="1.10.150.130">
    <property type="match status" value="1"/>
</dbReference>
<dbReference type="SUPFAM" id="SSF56349">
    <property type="entry name" value="DNA breaking-rejoining enzymes"/>
    <property type="match status" value="1"/>
</dbReference>
<dbReference type="PANTHER" id="PTHR30349:SF36">
    <property type="entry name" value="PROPHAGE INTEGRASE INTR-RELATED"/>
    <property type="match status" value="1"/>
</dbReference>
<keyword evidence="1" id="KW-0229">DNA integration</keyword>
<dbReference type="InterPro" id="IPR013762">
    <property type="entry name" value="Integrase-like_cat_sf"/>
</dbReference>
<evidence type="ECO:0000259" key="6">
    <source>
        <dbReference type="PROSITE" id="PS51900"/>
    </source>
</evidence>
<evidence type="ECO:0000256" key="4">
    <source>
        <dbReference type="PROSITE-ProRule" id="PRU01248"/>
    </source>
</evidence>
<evidence type="ECO:0000256" key="1">
    <source>
        <dbReference type="ARBA" id="ARBA00022908"/>
    </source>
</evidence>
<keyword evidence="2 4" id="KW-0238">DNA-binding</keyword>
<dbReference type="InterPro" id="IPR044068">
    <property type="entry name" value="CB"/>
</dbReference>
<feature type="domain" description="Core-binding (CB)" evidence="6">
    <location>
        <begin position="84"/>
        <end position="165"/>
    </location>
</feature>
<evidence type="ECO:0000256" key="3">
    <source>
        <dbReference type="ARBA" id="ARBA00023172"/>
    </source>
</evidence>
<dbReference type="Pfam" id="PF12167">
    <property type="entry name" value="Arm-DNA-bind_2"/>
    <property type="match status" value="1"/>
</dbReference>